<protein>
    <submittedName>
        <fullName evidence="1">Uncharacterized protein</fullName>
    </submittedName>
</protein>
<keyword evidence="2" id="KW-1185">Reference proteome</keyword>
<organism evidence="1 2">
    <name type="scientific">Hydnum rufescens UP504</name>
    <dbReference type="NCBI Taxonomy" id="1448309"/>
    <lineage>
        <taxon>Eukaryota</taxon>
        <taxon>Fungi</taxon>
        <taxon>Dikarya</taxon>
        <taxon>Basidiomycota</taxon>
        <taxon>Agaricomycotina</taxon>
        <taxon>Agaricomycetes</taxon>
        <taxon>Cantharellales</taxon>
        <taxon>Hydnaceae</taxon>
        <taxon>Hydnum</taxon>
    </lineage>
</organism>
<dbReference type="Proteomes" id="UP000886523">
    <property type="component" value="Unassembled WGS sequence"/>
</dbReference>
<feature type="non-terminal residue" evidence="1">
    <location>
        <position position="1"/>
    </location>
</feature>
<gene>
    <name evidence="1" type="ORF">BS47DRAFT_1310054</name>
</gene>
<dbReference type="AlphaFoldDB" id="A0A9P6ACW6"/>
<sequence length="49" mass="5221">PPLIGNTPPPFLVVRPPLELPTSPNKPPLGIRPTPLKVIIPPPFNNPLG</sequence>
<evidence type="ECO:0000313" key="1">
    <source>
        <dbReference type="EMBL" id="KAF9503282.1"/>
    </source>
</evidence>
<proteinExistence type="predicted"/>
<reference evidence="1" key="1">
    <citation type="journal article" date="2020" name="Nat. Commun.">
        <title>Large-scale genome sequencing of mycorrhizal fungi provides insights into the early evolution of symbiotic traits.</title>
        <authorList>
            <person name="Miyauchi S."/>
            <person name="Kiss E."/>
            <person name="Kuo A."/>
            <person name="Drula E."/>
            <person name="Kohler A."/>
            <person name="Sanchez-Garcia M."/>
            <person name="Morin E."/>
            <person name="Andreopoulos B."/>
            <person name="Barry K.W."/>
            <person name="Bonito G."/>
            <person name="Buee M."/>
            <person name="Carver A."/>
            <person name="Chen C."/>
            <person name="Cichocki N."/>
            <person name="Clum A."/>
            <person name="Culley D."/>
            <person name="Crous P.W."/>
            <person name="Fauchery L."/>
            <person name="Girlanda M."/>
            <person name="Hayes R.D."/>
            <person name="Keri Z."/>
            <person name="LaButti K."/>
            <person name="Lipzen A."/>
            <person name="Lombard V."/>
            <person name="Magnuson J."/>
            <person name="Maillard F."/>
            <person name="Murat C."/>
            <person name="Nolan M."/>
            <person name="Ohm R.A."/>
            <person name="Pangilinan J."/>
            <person name="Pereira M.F."/>
            <person name="Perotto S."/>
            <person name="Peter M."/>
            <person name="Pfister S."/>
            <person name="Riley R."/>
            <person name="Sitrit Y."/>
            <person name="Stielow J.B."/>
            <person name="Szollosi G."/>
            <person name="Zifcakova L."/>
            <person name="Stursova M."/>
            <person name="Spatafora J.W."/>
            <person name="Tedersoo L."/>
            <person name="Vaario L.M."/>
            <person name="Yamada A."/>
            <person name="Yan M."/>
            <person name="Wang P."/>
            <person name="Xu J."/>
            <person name="Bruns T."/>
            <person name="Baldrian P."/>
            <person name="Vilgalys R."/>
            <person name="Dunand C."/>
            <person name="Henrissat B."/>
            <person name="Grigoriev I.V."/>
            <person name="Hibbett D."/>
            <person name="Nagy L.G."/>
            <person name="Martin F.M."/>
        </authorList>
    </citation>
    <scope>NUCLEOTIDE SEQUENCE</scope>
    <source>
        <strain evidence="1">UP504</strain>
    </source>
</reference>
<name>A0A9P6ACW6_9AGAM</name>
<comment type="caution">
    <text evidence="1">The sequence shown here is derived from an EMBL/GenBank/DDBJ whole genome shotgun (WGS) entry which is preliminary data.</text>
</comment>
<dbReference type="EMBL" id="MU129394">
    <property type="protein sequence ID" value="KAF9503282.1"/>
    <property type="molecule type" value="Genomic_DNA"/>
</dbReference>
<evidence type="ECO:0000313" key="2">
    <source>
        <dbReference type="Proteomes" id="UP000886523"/>
    </source>
</evidence>
<accession>A0A9P6ACW6</accession>